<feature type="compositionally biased region" description="Polar residues" evidence="1">
    <location>
        <begin position="996"/>
        <end position="1005"/>
    </location>
</feature>
<feature type="compositionally biased region" description="Low complexity" evidence="1">
    <location>
        <begin position="453"/>
        <end position="464"/>
    </location>
</feature>
<feature type="compositionally biased region" description="Polar residues" evidence="1">
    <location>
        <begin position="916"/>
        <end position="928"/>
    </location>
</feature>
<feature type="compositionally biased region" description="Polar residues" evidence="1">
    <location>
        <begin position="155"/>
        <end position="169"/>
    </location>
</feature>
<feature type="compositionally biased region" description="Basic and acidic residues" evidence="1">
    <location>
        <begin position="403"/>
        <end position="448"/>
    </location>
</feature>
<sequence>MTEPRRIIAGRRTADEWENSVGFFGIGKKKWEEQAKAAQAEAEAQADDVKSALPNSDAEASDRTLAERVNEQQRWENSLRRFVQAESTRMQQEEQKSKDTSDLNVDALKQSAQHSGSSAEPSASTAGEARTSGSAESKKTVGASSQAANADAAQTGSFTQESVQTSDASTPKRAPQISEYRATSMPADAFETNSSATAVPSSDAASVSGTASVQSEAGSQKQNVQDAHKEFNETKYGTEHEGNTSSVSSHADAAASPSSSAEKESADIKTPNVEDREREKLAAGVVSTDAEEKPAFVPAPGVESKNSNDKKTANADSKSTLESTPQESESASDVKASAHEKKSPSPEAQATSGVESSGTPSASKKSDKIEFVGSGATGSAKHLDDRNDPETLAPGKNRSVETSAEKTSAEKMAVQHEKTVADEVSAHSSTDKDSKKQDIEKTARDEKASQNGAAVASSHAAASVEGNEKAEVLTPENPLHDLVTAMRGYGSGKVSYELRQLGDDMHYRIFHRGSEVEQGVVVPTDAWFSSIASLYVRAQDAGRVWNRALVVANPSENGLVEVQASYTNTADASSYTTDYVLETSEKDSASQKDSSAKSAESAKSSADQSTASTDAADQKTSTAKTSALADSSDDTSSQKESEVKLAQDKSDEQAKTAESQKAKDFDNHTQNVKSADADKANTQDSQKSEKSEHTVDSEKKPSGAHEKEQEVSAKAQADTAKSDSATAESTKSSSSALAAGTLGAAGVTAAGIAASSKSDREDSRYEYDYDADPQNVTGRHDAQAAEQSKTEIDSAKAGAVSEKSEKSAVSGASAAKDSSDFSTPEAEVEKTKVEKSSEDEEELNSMQAALATIVASSEAKKTASNAKEDAADTSAAVKTSGTDLKSAADKTSEDSQKAADSESTVKAESDAKTAAGYTSENQSANVTQAAVKESQAGTTSTDSSSALPKHVDDLALVPEVEKDSLTGSTDTKPQESASNKQDAPAAQTASAVAAQSGESTVNGKTVQHESADLPPAEAEPDTPAHQAHSSVLAGDALAEGNLVLTDAKVIEHLAPVTEALFGENGSAKDATTVLIRVRSVGSYYDVLTHVRRNGFWEQVRTFELVSEEDLGIPTLKADSYSEGEGSPLAMSLTFTPGVPVQSAFDYSNEQAFVRYPRQLEADRYVEELRMFPRLGAKIPAHMANALTHWSM</sequence>
<feature type="compositionally biased region" description="Basic and acidic residues" evidence="1">
    <location>
        <begin position="261"/>
        <end position="281"/>
    </location>
</feature>
<feature type="compositionally biased region" description="Low complexity" evidence="1">
    <location>
        <begin position="981"/>
        <end position="995"/>
    </location>
</feature>
<dbReference type="EMBL" id="CP002280">
    <property type="protein sequence ID" value="ADP40822.1"/>
    <property type="molecule type" value="Genomic_DNA"/>
</dbReference>
<evidence type="ECO:0000313" key="3">
    <source>
        <dbReference type="Proteomes" id="UP000000387"/>
    </source>
</evidence>
<feature type="compositionally biased region" description="Basic and acidic residues" evidence="1">
    <location>
        <begin position="886"/>
        <end position="911"/>
    </location>
</feature>
<dbReference type="AlphaFoldDB" id="E3H5I9"/>
<accession>E3H5I9</accession>
<evidence type="ECO:0000313" key="2">
    <source>
        <dbReference type="EMBL" id="ADP40822.1"/>
    </source>
</evidence>
<feature type="compositionally biased region" description="Low complexity" evidence="1">
    <location>
        <begin position="245"/>
        <end position="260"/>
    </location>
</feature>
<dbReference type="eggNOG" id="ENOG5033RZX">
    <property type="taxonomic scope" value="Bacteria"/>
</dbReference>
<feature type="compositionally biased region" description="Polar residues" evidence="1">
    <location>
        <begin position="110"/>
        <end position="135"/>
    </location>
</feature>
<gene>
    <name evidence="2" type="ordered locus">HMPREF0733_11365</name>
</gene>
<feature type="compositionally biased region" description="Basic and acidic residues" evidence="1">
    <location>
        <begin position="827"/>
        <end position="836"/>
    </location>
</feature>
<feature type="compositionally biased region" description="Polar residues" evidence="1">
    <location>
        <begin position="965"/>
        <end position="980"/>
    </location>
</feature>
<reference evidence="3" key="1">
    <citation type="submission" date="2010-10" db="EMBL/GenBank/DDBJ databases">
        <title>The complete genome of Rothia dentocariosa ATCC 17931.</title>
        <authorList>
            <person name="Muzny D."/>
            <person name="Qin X."/>
            <person name="Buhay C."/>
            <person name="Dugan-Rocha S."/>
            <person name="Ding Y."/>
            <person name="Chen G."/>
            <person name="Hawes A."/>
            <person name="Holder M."/>
            <person name="Jhangiani S."/>
            <person name="Johnson A."/>
            <person name="Khan Z."/>
            <person name="Li Z."/>
            <person name="Liu W."/>
            <person name="Liu X."/>
            <person name="Perez L."/>
            <person name="Shen H."/>
            <person name="Wang Q."/>
            <person name="Watt J."/>
            <person name="Xi L."/>
            <person name="Xin Y."/>
            <person name="Zhou J."/>
            <person name="Deng J."/>
            <person name="Jiang H."/>
            <person name="Liu Y."/>
            <person name="Qu J."/>
            <person name="Song X.-Z."/>
            <person name="Zhang L."/>
            <person name="Villasana D."/>
            <person name="Johnson A."/>
            <person name="Liu J."/>
            <person name="Liyanage D."/>
            <person name="Lorensuhewa L."/>
            <person name="Robinson T."/>
            <person name="Song A."/>
            <person name="Song B.-B."/>
            <person name="Dinh H."/>
            <person name="Thornton R."/>
            <person name="Coyle M."/>
            <person name="Francisco L."/>
            <person name="Jackson L."/>
            <person name="Javaid M."/>
            <person name="Korchina V."/>
            <person name="Kovar C."/>
            <person name="Mata R."/>
            <person name="Mathew T."/>
            <person name="Ngo R."/>
            <person name="Nguyen L."/>
            <person name="Nguyen N."/>
            <person name="Okwuonu G."/>
            <person name="Ongeri F."/>
            <person name="Pham C."/>
            <person name="Simmons D."/>
            <person name="Wilczek-Boney K."/>
            <person name="Hale W."/>
            <person name="Jakkamsetti A."/>
            <person name="Pham P."/>
            <person name="Ruth R."/>
            <person name="San Lucas F."/>
            <person name="Warren J."/>
            <person name="Zhang J."/>
            <person name="Zhao Z."/>
            <person name="Zhou C."/>
            <person name="Zhu D."/>
            <person name="Lee S."/>
            <person name="Bess C."/>
            <person name="Blankenburg K."/>
            <person name="Forbes L."/>
            <person name="Fu Q."/>
            <person name="Gubbala S."/>
            <person name="Hirani K."/>
            <person name="Jayaseelan J.C."/>
            <person name="Lara F."/>
            <person name="Munidasa M."/>
            <person name="Palculict T."/>
            <person name="Patil S."/>
            <person name="Pu L.-L."/>
            <person name="Saada N."/>
            <person name="Tang L."/>
            <person name="Weissenberger G."/>
            <person name="Zhu Y."/>
            <person name="Hemphill L."/>
            <person name="Shang Y."/>
            <person name="Youmans B."/>
            <person name="Ayvaz T."/>
            <person name="Ross M."/>
            <person name="Santibanez J."/>
            <person name="Aqrawi P."/>
            <person name="Gross S."/>
            <person name="Joshi V."/>
            <person name="Fowler G."/>
            <person name="Nazareth L."/>
            <person name="Reid J."/>
            <person name="Worley K."/>
            <person name="Petrosino J."/>
            <person name="Highlander S."/>
            <person name="Gibbs R."/>
        </authorList>
    </citation>
    <scope>NUCLEOTIDE SEQUENCE [LARGE SCALE GENOMIC DNA]</scope>
    <source>
        <strain evidence="3">ATCC 17931 / CDC X599 / XDIA</strain>
    </source>
</reference>
<dbReference type="KEGG" id="rdn:HMPREF0733_11365"/>
<protein>
    <submittedName>
        <fullName evidence="2">Uncharacterized protein</fullName>
    </submittedName>
</protein>
<feature type="compositionally biased region" description="Basic and acidic residues" evidence="1">
    <location>
        <begin position="757"/>
        <end position="767"/>
    </location>
</feature>
<feature type="compositionally biased region" description="Low complexity" evidence="1">
    <location>
        <begin position="712"/>
        <end position="736"/>
    </location>
</feature>
<feature type="region of interest" description="Disordered" evidence="1">
    <location>
        <begin position="750"/>
        <end position="1029"/>
    </location>
</feature>
<feature type="region of interest" description="Disordered" evidence="1">
    <location>
        <begin position="35"/>
        <end position="476"/>
    </location>
</feature>
<feature type="compositionally biased region" description="Basic and acidic residues" evidence="1">
    <location>
        <begin position="60"/>
        <end position="79"/>
    </location>
</feature>
<dbReference type="GeneID" id="29743141"/>
<feature type="compositionally biased region" description="Polar residues" evidence="1">
    <location>
        <begin position="314"/>
        <end position="331"/>
    </location>
</feature>
<feature type="compositionally biased region" description="Basic and acidic residues" evidence="1">
    <location>
        <begin position="226"/>
        <end position="242"/>
    </location>
</feature>
<proteinExistence type="predicted"/>
<feature type="compositionally biased region" description="Basic and acidic residues" evidence="1">
    <location>
        <begin position="778"/>
        <end position="794"/>
    </location>
</feature>
<name>E3H5I9_ROTDC</name>
<feature type="compositionally biased region" description="Basic and acidic residues" evidence="1">
    <location>
        <begin position="949"/>
        <end position="964"/>
    </location>
</feature>
<feature type="compositionally biased region" description="Low complexity" evidence="1">
    <location>
        <begin position="143"/>
        <end position="154"/>
    </location>
</feature>
<dbReference type="HOGENOM" id="CLU_271797_0_0_11"/>
<evidence type="ECO:0000256" key="1">
    <source>
        <dbReference type="SAM" id="MobiDB-lite"/>
    </source>
</evidence>
<feature type="compositionally biased region" description="Basic and acidic residues" evidence="1">
    <location>
        <begin position="675"/>
        <end position="711"/>
    </location>
</feature>
<feature type="region of interest" description="Disordered" evidence="1">
    <location>
        <begin position="584"/>
        <end position="736"/>
    </location>
</feature>
<organism evidence="2 3">
    <name type="scientific">Rothia dentocariosa (strain ATCC 17931 / CDC X599 / XDIA)</name>
    <dbReference type="NCBI Taxonomy" id="762948"/>
    <lineage>
        <taxon>Bacteria</taxon>
        <taxon>Bacillati</taxon>
        <taxon>Actinomycetota</taxon>
        <taxon>Actinomycetes</taxon>
        <taxon>Micrococcales</taxon>
        <taxon>Micrococcaceae</taxon>
        <taxon>Rothia</taxon>
    </lineage>
</organism>
<feature type="compositionally biased region" description="Polar residues" evidence="1">
    <location>
        <begin position="935"/>
        <end position="946"/>
    </location>
</feature>
<feature type="compositionally biased region" description="Basic and acidic residues" evidence="1">
    <location>
        <begin position="91"/>
        <end position="101"/>
    </location>
</feature>
<dbReference type="Proteomes" id="UP000000387">
    <property type="component" value="Chromosome"/>
</dbReference>
<feature type="compositionally biased region" description="Basic and acidic residues" evidence="1">
    <location>
        <begin position="858"/>
        <end position="870"/>
    </location>
</feature>
<feature type="compositionally biased region" description="Low complexity" evidence="1">
    <location>
        <begin position="591"/>
        <end position="630"/>
    </location>
</feature>
<dbReference type="RefSeq" id="WP_013398567.1">
    <property type="nucleotide sequence ID" value="NC_014643.1"/>
</dbReference>
<feature type="compositionally biased region" description="Polar residues" evidence="1">
    <location>
        <begin position="346"/>
        <end position="363"/>
    </location>
</feature>
<feature type="compositionally biased region" description="Basic and acidic residues" evidence="1">
    <location>
        <begin position="636"/>
        <end position="667"/>
    </location>
</feature>
<feature type="compositionally biased region" description="Polar residues" evidence="1">
    <location>
        <begin position="191"/>
        <end position="225"/>
    </location>
</feature>